<dbReference type="Gene3D" id="2.30.30.240">
    <property type="entry name" value="PRC-barrel domain"/>
    <property type="match status" value="1"/>
</dbReference>
<evidence type="ECO:0000313" key="5">
    <source>
        <dbReference type="Proteomes" id="UP000248021"/>
    </source>
</evidence>
<feature type="region of interest" description="Disordered" evidence="1">
    <location>
        <begin position="24"/>
        <end position="56"/>
    </location>
</feature>
<feature type="compositionally biased region" description="Low complexity" evidence="1">
    <location>
        <begin position="169"/>
        <end position="193"/>
    </location>
</feature>
<dbReference type="PANTHER" id="PTHR36505:SF1">
    <property type="entry name" value="BLR1072 PROTEIN"/>
    <property type="match status" value="1"/>
</dbReference>
<dbReference type="RefSeq" id="WP_170147327.1">
    <property type="nucleotide sequence ID" value="NZ_JAHBRY010000001.1"/>
</dbReference>
<keyword evidence="2" id="KW-0732">Signal</keyword>
<feature type="signal peptide" evidence="2">
    <location>
        <begin position="1"/>
        <end position="22"/>
    </location>
</feature>
<dbReference type="AlphaFoldDB" id="A0A2V3U2W2"/>
<protein>
    <submittedName>
        <fullName evidence="4">PRC-barrel domain protein</fullName>
    </submittedName>
</protein>
<proteinExistence type="predicted"/>
<reference evidence="4 5" key="1">
    <citation type="submission" date="2018-05" db="EMBL/GenBank/DDBJ databases">
        <title>Genomic Encyclopedia of Type Strains, Phase IV (KMG-IV): sequencing the most valuable type-strain genomes for metagenomic binning, comparative biology and taxonomic classification.</title>
        <authorList>
            <person name="Goeker M."/>
        </authorList>
    </citation>
    <scope>NUCLEOTIDE SEQUENCE [LARGE SCALE GENOMIC DNA]</scope>
    <source>
        <strain evidence="4 5">DSM 6462</strain>
    </source>
</reference>
<gene>
    <name evidence="4" type="ORF">C7450_10873</name>
</gene>
<dbReference type="InterPro" id="IPR011033">
    <property type="entry name" value="PRC_barrel-like_sf"/>
</dbReference>
<dbReference type="EMBL" id="QJJK01000008">
    <property type="protein sequence ID" value="PXW56324.1"/>
    <property type="molecule type" value="Genomic_DNA"/>
</dbReference>
<name>A0A2V3U2W2_9HYPH</name>
<dbReference type="Proteomes" id="UP000248021">
    <property type="component" value="Unassembled WGS sequence"/>
</dbReference>
<dbReference type="PANTHER" id="PTHR36505">
    <property type="entry name" value="BLR1072 PROTEIN"/>
    <property type="match status" value="1"/>
</dbReference>
<accession>A0A2V3U2W2</accession>
<feature type="region of interest" description="Disordered" evidence="1">
    <location>
        <begin position="154"/>
        <end position="193"/>
    </location>
</feature>
<dbReference type="InterPro" id="IPR027275">
    <property type="entry name" value="PRC-brl_dom"/>
</dbReference>
<feature type="compositionally biased region" description="Low complexity" evidence="1">
    <location>
        <begin position="25"/>
        <end position="56"/>
    </location>
</feature>
<dbReference type="SUPFAM" id="SSF50346">
    <property type="entry name" value="PRC-barrel domain"/>
    <property type="match status" value="1"/>
</dbReference>
<evidence type="ECO:0000259" key="3">
    <source>
        <dbReference type="Pfam" id="PF05239"/>
    </source>
</evidence>
<dbReference type="Pfam" id="PF05239">
    <property type="entry name" value="PRC"/>
    <property type="match status" value="1"/>
</dbReference>
<evidence type="ECO:0000313" key="4">
    <source>
        <dbReference type="EMBL" id="PXW56324.1"/>
    </source>
</evidence>
<feature type="chain" id="PRO_5015934097" evidence="2">
    <location>
        <begin position="23"/>
        <end position="193"/>
    </location>
</feature>
<feature type="domain" description="PRC-barrel" evidence="3">
    <location>
        <begin position="75"/>
        <end position="135"/>
    </location>
</feature>
<sequence>MIKHLTIATALMTALAAGPVLAQNATSPSPAAPSGSKPPAMAPAAPGAAPGAATNATRAPSGAVTYIGQQTSNQLLGSKLIGASVVGSEDASIGEINDLLIAQNGTVEGVVVGVGGFLGLGQKNVAMPMQALQITPDGNAANTPKIMVQASKAELQNAPEFKRADDTDSMTTGSTSRANPPAAAPGAPAAPAR</sequence>
<evidence type="ECO:0000256" key="1">
    <source>
        <dbReference type="SAM" id="MobiDB-lite"/>
    </source>
</evidence>
<organism evidence="4 5">
    <name type="scientific">Chelatococcus asaccharovorans</name>
    <dbReference type="NCBI Taxonomy" id="28210"/>
    <lineage>
        <taxon>Bacteria</taxon>
        <taxon>Pseudomonadati</taxon>
        <taxon>Pseudomonadota</taxon>
        <taxon>Alphaproteobacteria</taxon>
        <taxon>Hyphomicrobiales</taxon>
        <taxon>Chelatococcaceae</taxon>
        <taxon>Chelatococcus</taxon>
    </lineage>
</organism>
<evidence type="ECO:0000256" key="2">
    <source>
        <dbReference type="SAM" id="SignalP"/>
    </source>
</evidence>
<keyword evidence="5" id="KW-1185">Reference proteome</keyword>
<comment type="caution">
    <text evidence="4">The sequence shown here is derived from an EMBL/GenBank/DDBJ whole genome shotgun (WGS) entry which is preliminary data.</text>
</comment>